<reference evidence="1" key="1">
    <citation type="submission" date="2023-03" db="EMBL/GenBank/DDBJ databases">
        <title>Massive genome expansion in bonnet fungi (Mycena s.s.) driven by repeated elements and novel gene families across ecological guilds.</title>
        <authorList>
            <consortium name="Lawrence Berkeley National Laboratory"/>
            <person name="Harder C.B."/>
            <person name="Miyauchi S."/>
            <person name="Viragh M."/>
            <person name="Kuo A."/>
            <person name="Thoen E."/>
            <person name="Andreopoulos B."/>
            <person name="Lu D."/>
            <person name="Skrede I."/>
            <person name="Drula E."/>
            <person name="Henrissat B."/>
            <person name="Morin E."/>
            <person name="Kohler A."/>
            <person name="Barry K."/>
            <person name="LaButti K."/>
            <person name="Morin E."/>
            <person name="Salamov A."/>
            <person name="Lipzen A."/>
            <person name="Mereny Z."/>
            <person name="Hegedus B."/>
            <person name="Baldrian P."/>
            <person name="Stursova M."/>
            <person name="Weitz H."/>
            <person name="Taylor A."/>
            <person name="Grigoriev I.V."/>
            <person name="Nagy L.G."/>
            <person name="Martin F."/>
            <person name="Kauserud H."/>
        </authorList>
    </citation>
    <scope>NUCLEOTIDE SEQUENCE</scope>
    <source>
        <strain evidence="1">CBHHK182m</strain>
    </source>
</reference>
<dbReference type="Gene3D" id="1.20.1280.50">
    <property type="match status" value="1"/>
</dbReference>
<evidence type="ECO:0000313" key="1">
    <source>
        <dbReference type="EMBL" id="KAJ7757617.1"/>
    </source>
</evidence>
<gene>
    <name evidence="1" type="ORF">B0H16DRAFT_1314456</name>
</gene>
<keyword evidence="2" id="KW-1185">Reference proteome</keyword>
<dbReference type="Proteomes" id="UP001215598">
    <property type="component" value="Unassembled WGS sequence"/>
</dbReference>
<dbReference type="AlphaFoldDB" id="A0AAD7NDN4"/>
<evidence type="ECO:0008006" key="3">
    <source>
        <dbReference type="Google" id="ProtNLM"/>
    </source>
</evidence>
<protein>
    <recommendedName>
        <fullName evidence="3">F-box domain-containing protein</fullName>
    </recommendedName>
</protein>
<organism evidence="1 2">
    <name type="scientific">Mycena metata</name>
    <dbReference type="NCBI Taxonomy" id="1033252"/>
    <lineage>
        <taxon>Eukaryota</taxon>
        <taxon>Fungi</taxon>
        <taxon>Dikarya</taxon>
        <taxon>Basidiomycota</taxon>
        <taxon>Agaricomycotina</taxon>
        <taxon>Agaricomycetes</taxon>
        <taxon>Agaricomycetidae</taxon>
        <taxon>Agaricales</taxon>
        <taxon>Marasmiineae</taxon>
        <taxon>Mycenaceae</taxon>
        <taxon>Mycena</taxon>
    </lineage>
</organism>
<dbReference type="EMBL" id="JARKIB010000044">
    <property type="protein sequence ID" value="KAJ7757617.1"/>
    <property type="molecule type" value="Genomic_DNA"/>
</dbReference>
<accession>A0AAD7NDN4</accession>
<proteinExistence type="predicted"/>
<name>A0AAD7NDN4_9AGAR</name>
<sequence length="104" mass="11745">MLQANIDLRAQLAEVDASILRLKSRLRALEATRLPLQRQLDRVVFQVLSLPPEVVSNIFVECLPRRLDTGSLDRGVPNAKLAPLLLLQVCRTWRAIAVSTPHLW</sequence>
<feature type="non-terminal residue" evidence="1">
    <location>
        <position position="104"/>
    </location>
</feature>
<evidence type="ECO:0000313" key="2">
    <source>
        <dbReference type="Proteomes" id="UP001215598"/>
    </source>
</evidence>
<comment type="caution">
    <text evidence="1">The sequence shown here is derived from an EMBL/GenBank/DDBJ whole genome shotgun (WGS) entry which is preliminary data.</text>
</comment>